<evidence type="ECO:0000313" key="3">
    <source>
        <dbReference type="Proteomes" id="UP000751190"/>
    </source>
</evidence>
<keyword evidence="3" id="KW-1185">Reference proteome</keyword>
<evidence type="ECO:0000256" key="1">
    <source>
        <dbReference type="SAM" id="MobiDB-lite"/>
    </source>
</evidence>
<dbReference type="AlphaFoldDB" id="A0A8J6CJA2"/>
<accession>A0A8J6CJA2</accession>
<protein>
    <submittedName>
        <fullName evidence="2">Uncharacterized protein</fullName>
    </submittedName>
</protein>
<sequence length="111" mass="11962">MLTRLLTRGLPLGGARWLSGAAAKTPALLDTEQEAMLLRVFRSAGPLSKRQLAEVLSKGGLAQNFPSKARIDRHIKHLKKQGTLVVHRTPGLPGKFAISPDEDSSRANSSP</sequence>
<gene>
    <name evidence="2" type="ORF">KFE25_006158</name>
</gene>
<reference evidence="2" key="1">
    <citation type="submission" date="2021-05" db="EMBL/GenBank/DDBJ databases">
        <title>The genome of the haptophyte Pavlova lutheri (Diacronema luteri, Pavlovales) - a model for lipid biosynthesis in eukaryotic algae.</title>
        <authorList>
            <person name="Hulatt C.J."/>
            <person name="Posewitz M.C."/>
        </authorList>
    </citation>
    <scope>NUCLEOTIDE SEQUENCE</scope>
    <source>
        <strain evidence="2">NIVA-4/92</strain>
    </source>
</reference>
<dbReference type="Proteomes" id="UP000751190">
    <property type="component" value="Unassembled WGS sequence"/>
</dbReference>
<comment type="caution">
    <text evidence="2">The sequence shown here is derived from an EMBL/GenBank/DDBJ whole genome shotgun (WGS) entry which is preliminary data.</text>
</comment>
<organism evidence="2 3">
    <name type="scientific">Diacronema lutheri</name>
    <name type="common">Unicellular marine alga</name>
    <name type="synonym">Monochrysis lutheri</name>
    <dbReference type="NCBI Taxonomy" id="2081491"/>
    <lineage>
        <taxon>Eukaryota</taxon>
        <taxon>Haptista</taxon>
        <taxon>Haptophyta</taxon>
        <taxon>Pavlovophyceae</taxon>
        <taxon>Pavlovales</taxon>
        <taxon>Pavlovaceae</taxon>
        <taxon>Diacronema</taxon>
    </lineage>
</organism>
<evidence type="ECO:0000313" key="2">
    <source>
        <dbReference type="EMBL" id="KAG8469703.1"/>
    </source>
</evidence>
<feature type="region of interest" description="Disordered" evidence="1">
    <location>
        <begin position="89"/>
        <end position="111"/>
    </location>
</feature>
<dbReference type="EMBL" id="JAGTXO010000002">
    <property type="protein sequence ID" value="KAG8469703.1"/>
    <property type="molecule type" value="Genomic_DNA"/>
</dbReference>
<proteinExistence type="predicted"/>
<name>A0A8J6CJA2_DIALT</name>